<dbReference type="Pfam" id="PF03547">
    <property type="entry name" value="Mem_trans"/>
    <property type="match status" value="1"/>
</dbReference>
<comment type="similarity">
    <text evidence="2">Belongs to the auxin efflux carrier (TC 2.A.69) family.</text>
</comment>
<accession>A0A953N7D5</accession>
<evidence type="ECO:0000256" key="4">
    <source>
        <dbReference type="ARBA" id="ARBA00022475"/>
    </source>
</evidence>
<dbReference type="AlphaFoldDB" id="A0A953N7D5"/>
<evidence type="ECO:0000256" key="6">
    <source>
        <dbReference type="ARBA" id="ARBA00022989"/>
    </source>
</evidence>
<evidence type="ECO:0000313" key="9">
    <source>
        <dbReference type="EMBL" id="MBZ1349378.1"/>
    </source>
</evidence>
<feature type="transmembrane region" description="Helical" evidence="8">
    <location>
        <begin position="6"/>
        <end position="27"/>
    </location>
</feature>
<dbReference type="Proteomes" id="UP000739565">
    <property type="component" value="Unassembled WGS sequence"/>
</dbReference>
<feature type="transmembrane region" description="Helical" evidence="8">
    <location>
        <begin position="228"/>
        <end position="250"/>
    </location>
</feature>
<feature type="transmembrane region" description="Helical" evidence="8">
    <location>
        <begin position="39"/>
        <end position="59"/>
    </location>
</feature>
<evidence type="ECO:0000256" key="7">
    <source>
        <dbReference type="ARBA" id="ARBA00023136"/>
    </source>
</evidence>
<reference evidence="9" key="1">
    <citation type="submission" date="2021-07" db="EMBL/GenBank/DDBJ databases">
        <title>New genus and species of the family Alcaligenaceae.</title>
        <authorList>
            <person name="Hahn M.W."/>
        </authorList>
    </citation>
    <scope>NUCLEOTIDE SEQUENCE</scope>
    <source>
        <strain evidence="9">LF4-65</strain>
    </source>
</reference>
<evidence type="ECO:0000256" key="8">
    <source>
        <dbReference type="SAM" id="Phobius"/>
    </source>
</evidence>
<feature type="transmembrane region" description="Helical" evidence="8">
    <location>
        <begin position="125"/>
        <end position="146"/>
    </location>
</feature>
<evidence type="ECO:0000256" key="2">
    <source>
        <dbReference type="ARBA" id="ARBA00010145"/>
    </source>
</evidence>
<dbReference type="GO" id="GO:0055085">
    <property type="term" value="P:transmembrane transport"/>
    <property type="evidence" value="ECO:0007669"/>
    <property type="project" value="InterPro"/>
</dbReference>
<evidence type="ECO:0000313" key="10">
    <source>
        <dbReference type="Proteomes" id="UP000739565"/>
    </source>
</evidence>
<organism evidence="9 10">
    <name type="scientific">Zwartia hollandica</name>
    <dbReference type="NCBI Taxonomy" id="324606"/>
    <lineage>
        <taxon>Bacteria</taxon>
        <taxon>Pseudomonadati</taxon>
        <taxon>Pseudomonadota</taxon>
        <taxon>Betaproteobacteria</taxon>
        <taxon>Burkholderiales</taxon>
        <taxon>Alcaligenaceae</taxon>
        <taxon>Zwartia</taxon>
    </lineage>
</organism>
<keyword evidence="3" id="KW-0813">Transport</keyword>
<evidence type="ECO:0000256" key="3">
    <source>
        <dbReference type="ARBA" id="ARBA00022448"/>
    </source>
</evidence>
<feature type="transmembrane region" description="Helical" evidence="8">
    <location>
        <begin position="167"/>
        <end position="185"/>
    </location>
</feature>
<comment type="subcellular location">
    <subcellularLocation>
        <location evidence="1">Cell membrane</location>
        <topology evidence="1">Multi-pass membrane protein</topology>
    </subcellularLocation>
</comment>
<protein>
    <submittedName>
        <fullName evidence="9">AEC family transporter</fullName>
    </submittedName>
</protein>
<name>A0A953N7D5_9BURK</name>
<keyword evidence="5 8" id="KW-0812">Transmembrane</keyword>
<keyword evidence="6 8" id="KW-1133">Transmembrane helix</keyword>
<comment type="caution">
    <text evidence="9">The sequence shown here is derived from an EMBL/GenBank/DDBJ whole genome shotgun (WGS) entry which is preliminary data.</text>
</comment>
<evidence type="ECO:0000256" key="5">
    <source>
        <dbReference type="ARBA" id="ARBA00022692"/>
    </source>
</evidence>
<dbReference type="PANTHER" id="PTHR36838">
    <property type="entry name" value="AUXIN EFFLUX CARRIER FAMILY PROTEIN"/>
    <property type="match status" value="1"/>
</dbReference>
<proteinExistence type="inferred from homology"/>
<dbReference type="RefSeq" id="WP_259659780.1">
    <property type="nucleotide sequence ID" value="NZ_JAHXRI010000001.1"/>
</dbReference>
<dbReference type="PANTHER" id="PTHR36838:SF3">
    <property type="entry name" value="TRANSPORTER AUXIN EFFLUX CARRIER EC FAMILY"/>
    <property type="match status" value="1"/>
</dbReference>
<dbReference type="EMBL" id="JAHXRI010000001">
    <property type="protein sequence ID" value="MBZ1349378.1"/>
    <property type="molecule type" value="Genomic_DNA"/>
</dbReference>
<keyword evidence="4" id="KW-1003">Cell membrane</keyword>
<gene>
    <name evidence="9" type="ORF">KZZ10_01855</name>
</gene>
<dbReference type="GO" id="GO:0005886">
    <property type="term" value="C:plasma membrane"/>
    <property type="evidence" value="ECO:0007669"/>
    <property type="project" value="UniProtKB-SubCell"/>
</dbReference>
<dbReference type="InterPro" id="IPR004776">
    <property type="entry name" value="Mem_transp_PIN-like"/>
</dbReference>
<feature type="transmembrane region" description="Helical" evidence="8">
    <location>
        <begin position="288"/>
        <end position="309"/>
    </location>
</feature>
<feature type="transmembrane region" description="Helical" evidence="8">
    <location>
        <begin position="96"/>
        <end position="119"/>
    </location>
</feature>
<feature type="transmembrane region" description="Helical" evidence="8">
    <location>
        <begin position="65"/>
        <end position="84"/>
    </location>
</feature>
<sequence length="315" mass="33623">MFTAVINAAFPVFALILTGWLCTKAGVLGVKSREGLNRFVIYLALPAQLFSTMSATPLGELAEPGFFAAYGLGIFGTAALYALIARSKGESGLDHIINGMSSAYSNVGFMGIPLCLMVFGKGGLGPSIITTLFTVSVLFAATIMVADLHRFSHTSPLTAFKNVARSMLRNPLLLAPALGLAWSYFQLEMPLAVGRYIELVSDAATPCALIAIGLFLAETSGWGRNPIVIRIAVLKLLVQPALTAFLVLYVFEMPRLWQLVAILASALPVGTGPFMMAQIYDRDAQASAQAILVSTVLSVFTISLLIAWISQQLPT</sequence>
<dbReference type="InterPro" id="IPR038770">
    <property type="entry name" value="Na+/solute_symporter_sf"/>
</dbReference>
<feature type="transmembrane region" description="Helical" evidence="8">
    <location>
        <begin position="256"/>
        <end position="276"/>
    </location>
</feature>
<evidence type="ECO:0000256" key="1">
    <source>
        <dbReference type="ARBA" id="ARBA00004651"/>
    </source>
</evidence>
<keyword evidence="10" id="KW-1185">Reference proteome</keyword>
<keyword evidence="7 8" id="KW-0472">Membrane</keyword>
<dbReference type="Gene3D" id="1.20.1530.20">
    <property type="match status" value="1"/>
</dbReference>